<evidence type="ECO:0000256" key="2">
    <source>
        <dbReference type="ARBA" id="ARBA00022448"/>
    </source>
</evidence>
<dbReference type="InterPro" id="IPR017871">
    <property type="entry name" value="ABC_transporter-like_CS"/>
</dbReference>
<dbReference type="SUPFAM" id="SSF52540">
    <property type="entry name" value="P-loop containing nucleoside triphosphate hydrolases"/>
    <property type="match status" value="1"/>
</dbReference>
<dbReference type="PANTHER" id="PTHR42781:SF4">
    <property type="entry name" value="SPERMIDINE_PUTRESCINE IMPORT ATP-BINDING PROTEIN POTA"/>
    <property type="match status" value="1"/>
</dbReference>
<dbReference type="PROSITE" id="PS50893">
    <property type="entry name" value="ABC_TRANSPORTER_2"/>
    <property type="match status" value="1"/>
</dbReference>
<dbReference type="Proteomes" id="UP000249590">
    <property type="component" value="Unassembled WGS sequence"/>
</dbReference>
<dbReference type="InterPro" id="IPR003593">
    <property type="entry name" value="AAA+_ATPase"/>
</dbReference>
<dbReference type="AlphaFoldDB" id="A0A8B2NQG1"/>
<dbReference type="PANTHER" id="PTHR42781">
    <property type="entry name" value="SPERMIDINE/PUTRESCINE IMPORT ATP-BINDING PROTEIN POTA"/>
    <property type="match status" value="1"/>
</dbReference>
<dbReference type="Gene3D" id="2.40.50.100">
    <property type="match status" value="1"/>
</dbReference>
<keyword evidence="4 6" id="KW-0067">ATP-binding</keyword>
<keyword evidence="2" id="KW-0813">Transport</keyword>
<evidence type="ECO:0000313" key="6">
    <source>
        <dbReference type="EMBL" id="RAH97239.1"/>
    </source>
</evidence>
<dbReference type="FunFam" id="3.40.50.300:FF:000133">
    <property type="entry name" value="Spermidine/putrescine import ATP-binding protein PotA"/>
    <property type="match status" value="1"/>
</dbReference>
<dbReference type="InterPro" id="IPR008995">
    <property type="entry name" value="Mo/tungstate-bd_C_term_dom"/>
</dbReference>
<dbReference type="GO" id="GO:0016887">
    <property type="term" value="F:ATP hydrolysis activity"/>
    <property type="evidence" value="ECO:0007669"/>
    <property type="project" value="InterPro"/>
</dbReference>
<dbReference type="GO" id="GO:0022857">
    <property type="term" value="F:transmembrane transporter activity"/>
    <property type="evidence" value="ECO:0007669"/>
    <property type="project" value="InterPro"/>
</dbReference>
<gene>
    <name evidence="6" type="ORF">DLJ53_28950</name>
</gene>
<protein>
    <submittedName>
        <fullName evidence="6">ABC transporter ATP-binding protein</fullName>
    </submittedName>
</protein>
<keyword evidence="7" id="KW-1185">Reference proteome</keyword>
<dbReference type="GO" id="GO:0043190">
    <property type="term" value="C:ATP-binding cassette (ABC) transporter complex"/>
    <property type="evidence" value="ECO:0007669"/>
    <property type="project" value="InterPro"/>
</dbReference>
<evidence type="ECO:0000259" key="5">
    <source>
        <dbReference type="PROSITE" id="PS50893"/>
    </source>
</evidence>
<dbReference type="Gene3D" id="3.40.50.300">
    <property type="entry name" value="P-loop containing nucleotide triphosphate hydrolases"/>
    <property type="match status" value="1"/>
</dbReference>
<evidence type="ECO:0000256" key="1">
    <source>
        <dbReference type="ARBA" id="ARBA00005417"/>
    </source>
</evidence>
<organism evidence="6 7">
    <name type="scientific">Acuticoccus sediminis</name>
    <dbReference type="NCBI Taxonomy" id="2184697"/>
    <lineage>
        <taxon>Bacteria</taxon>
        <taxon>Pseudomonadati</taxon>
        <taxon>Pseudomonadota</taxon>
        <taxon>Alphaproteobacteria</taxon>
        <taxon>Hyphomicrobiales</taxon>
        <taxon>Amorphaceae</taxon>
        <taxon>Acuticoccus</taxon>
    </lineage>
</organism>
<comment type="similarity">
    <text evidence="1">Belongs to the ABC transporter superfamily.</text>
</comment>
<dbReference type="GO" id="GO:0005524">
    <property type="term" value="F:ATP binding"/>
    <property type="evidence" value="ECO:0007669"/>
    <property type="project" value="UniProtKB-KW"/>
</dbReference>
<dbReference type="Pfam" id="PF00005">
    <property type="entry name" value="ABC_tran"/>
    <property type="match status" value="1"/>
</dbReference>
<dbReference type="PROSITE" id="PS00211">
    <property type="entry name" value="ABC_TRANSPORTER_1"/>
    <property type="match status" value="1"/>
</dbReference>
<accession>A0A8B2NQG1</accession>
<dbReference type="EMBL" id="QHHQ01000009">
    <property type="protein sequence ID" value="RAH97239.1"/>
    <property type="molecule type" value="Genomic_DNA"/>
</dbReference>
<feature type="domain" description="ABC transporter" evidence="5">
    <location>
        <begin position="12"/>
        <end position="242"/>
    </location>
</feature>
<reference evidence="6 7" key="1">
    <citation type="submission" date="2018-05" db="EMBL/GenBank/DDBJ databases">
        <title>Acuticoccus sediminis sp. nov., isolated from deep-sea sediment of Indian Ocean.</title>
        <authorList>
            <person name="Liu X."/>
            <person name="Lai Q."/>
            <person name="Du Y."/>
            <person name="Sun F."/>
            <person name="Zhang X."/>
            <person name="Wang S."/>
            <person name="Shao Z."/>
        </authorList>
    </citation>
    <scope>NUCLEOTIDE SEQUENCE [LARGE SCALE GENOMIC DNA]</scope>
    <source>
        <strain evidence="6 7">PTG4-2</strain>
    </source>
</reference>
<dbReference type="InterPro" id="IPR027417">
    <property type="entry name" value="P-loop_NTPase"/>
</dbReference>
<dbReference type="SUPFAM" id="SSF50331">
    <property type="entry name" value="MOP-like"/>
    <property type="match status" value="1"/>
</dbReference>
<dbReference type="GO" id="GO:0015847">
    <property type="term" value="P:putrescine transport"/>
    <property type="evidence" value="ECO:0007669"/>
    <property type="project" value="UniProtKB-ARBA"/>
</dbReference>
<keyword evidence="3" id="KW-0547">Nucleotide-binding</keyword>
<dbReference type="SMART" id="SM00382">
    <property type="entry name" value="AAA"/>
    <property type="match status" value="1"/>
</dbReference>
<comment type="caution">
    <text evidence="6">The sequence shown here is derived from an EMBL/GenBank/DDBJ whole genome shotgun (WGS) entry which is preliminary data.</text>
</comment>
<dbReference type="OrthoDB" id="9802264at2"/>
<dbReference type="RefSeq" id="WP_111351735.1">
    <property type="nucleotide sequence ID" value="NZ_QHHQ01000009.1"/>
</dbReference>
<sequence length="369" mass="38769">MADAARPAGHALRLEAITHRYSGTLAIDDVTLDIAPGDLVALLGPSGCGKTTLLRAVAGFVRPTAGDIRIDGASILHVPAVRRGMGIVFQNYALFPHMTVAENVAYGLEARRTPADEARRTVAKMLELVQLGHLAKRRPSELSGGQQQRVALARALAVRPRLLLLDEPLSALDKNLRLDMQIEIRRIQREFGITTVMVTHDQEEAMTMADKIAVLSDGRLQQYGAPTEVYDRPANVFVNSFIGTTNLIAATVAETGADRCRLAFAGGAALDVAQPAPGPVGAQVLVSVRPEGWRLGAPGGEALTGRSVMAMPLGPATIYDIAIEGGPSVKVLVPRGLAAPVAEGERIGLTLAGGEALSVFPAGAPQPSA</sequence>
<evidence type="ECO:0000313" key="7">
    <source>
        <dbReference type="Proteomes" id="UP000249590"/>
    </source>
</evidence>
<dbReference type="Pfam" id="PF08402">
    <property type="entry name" value="TOBE_2"/>
    <property type="match status" value="1"/>
</dbReference>
<name>A0A8B2NQG1_9HYPH</name>
<evidence type="ECO:0000256" key="3">
    <source>
        <dbReference type="ARBA" id="ARBA00022741"/>
    </source>
</evidence>
<evidence type="ECO:0000256" key="4">
    <source>
        <dbReference type="ARBA" id="ARBA00022840"/>
    </source>
</evidence>
<dbReference type="InterPro" id="IPR013611">
    <property type="entry name" value="Transp-assoc_OB_typ2"/>
</dbReference>
<dbReference type="InterPro" id="IPR050093">
    <property type="entry name" value="ABC_SmlMolc_Importer"/>
</dbReference>
<dbReference type="InterPro" id="IPR003439">
    <property type="entry name" value="ABC_transporter-like_ATP-bd"/>
</dbReference>
<proteinExistence type="inferred from homology"/>